<feature type="transmembrane region" description="Helical" evidence="1">
    <location>
        <begin position="134"/>
        <end position="164"/>
    </location>
</feature>
<dbReference type="AlphaFoldDB" id="A0AA39HAM5"/>
<accession>A0AA39HAM5</accession>
<feature type="transmembrane region" description="Helical" evidence="1">
    <location>
        <begin position="176"/>
        <end position="193"/>
    </location>
</feature>
<organism evidence="2 3">
    <name type="scientific">Steinernema hermaphroditum</name>
    <dbReference type="NCBI Taxonomy" id="289476"/>
    <lineage>
        <taxon>Eukaryota</taxon>
        <taxon>Metazoa</taxon>
        <taxon>Ecdysozoa</taxon>
        <taxon>Nematoda</taxon>
        <taxon>Chromadorea</taxon>
        <taxon>Rhabditida</taxon>
        <taxon>Tylenchina</taxon>
        <taxon>Panagrolaimomorpha</taxon>
        <taxon>Strongyloidoidea</taxon>
        <taxon>Steinernematidae</taxon>
        <taxon>Steinernema</taxon>
    </lineage>
</organism>
<sequence>MRGITRMIMVMVTITDTKTTNMATEVIVTETAATEIRVTGIVAMEITAMETVDTVTAVTEATETAAMGIMVVEITATETVDTETAATETMAAADVAMEIAATVTVETEIMDMVMDMDDLFTLIMTSRPEKCMCGLMHVITGTTIIGSLATVGGALLFVAVLVNYAVHGFLTIPEHLYTGSFKLFIGIMTIYGAQARRPNFLFPMMVILVLSVCVLCMAVFSGLLVGIAPNLFFGYSSDKDVAAMRLSVFFVEVMLTLGLVLNVWFVRTIYSCYEYLVMDKEKTNLGLEDQNAAIKSSKIVNIDKF</sequence>
<feature type="transmembrane region" description="Helical" evidence="1">
    <location>
        <begin position="200"/>
        <end position="228"/>
    </location>
</feature>
<name>A0AA39HAM5_9BILA</name>
<dbReference type="PANTHER" id="PTHR34851:SF5">
    <property type="entry name" value="MARVEL DOMAIN-CONTAINING PROTEIN"/>
    <property type="match status" value="1"/>
</dbReference>
<dbReference type="PANTHER" id="PTHR34851">
    <property type="entry name" value="PROTEIN CBG05235-RELATED"/>
    <property type="match status" value="1"/>
</dbReference>
<evidence type="ECO:0000313" key="3">
    <source>
        <dbReference type="Proteomes" id="UP001175271"/>
    </source>
</evidence>
<proteinExistence type="predicted"/>
<comment type="caution">
    <text evidence="2">The sequence shown here is derived from an EMBL/GenBank/DDBJ whole genome shotgun (WGS) entry which is preliminary data.</text>
</comment>
<gene>
    <name evidence="2" type="ORF">QR680_015528</name>
</gene>
<keyword evidence="1" id="KW-1133">Transmembrane helix</keyword>
<keyword evidence="3" id="KW-1185">Reference proteome</keyword>
<dbReference type="Proteomes" id="UP001175271">
    <property type="component" value="Unassembled WGS sequence"/>
</dbReference>
<evidence type="ECO:0000313" key="2">
    <source>
        <dbReference type="EMBL" id="KAK0400947.1"/>
    </source>
</evidence>
<reference evidence="2" key="1">
    <citation type="submission" date="2023-06" db="EMBL/GenBank/DDBJ databases">
        <title>Genomic analysis of the entomopathogenic nematode Steinernema hermaphroditum.</title>
        <authorList>
            <person name="Schwarz E.M."/>
            <person name="Heppert J.K."/>
            <person name="Baniya A."/>
            <person name="Schwartz H.T."/>
            <person name="Tan C.-H."/>
            <person name="Antoshechkin I."/>
            <person name="Sternberg P.W."/>
            <person name="Goodrich-Blair H."/>
            <person name="Dillman A.R."/>
        </authorList>
    </citation>
    <scope>NUCLEOTIDE SEQUENCE</scope>
    <source>
        <strain evidence="2">PS9179</strain>
        <tissue evidence="2">Whole animal</tissue>
    </source>
</reference>
<feature type="transmembrane region" description="Helical" evidence="1">
    <location>
        <begin position="248"/>
        <end position="270"/>
    </location>
</feature>
<evidence type="ECO:0000256" key="1">
    <source>
        <dbReference type="SAM" id="Phobius"/>
    </source>
</evidence>
<keyword evidence="1" id="KW-0472">Membrane</keyword>
<protein>
    <submittedName>
        <fullName evidence="2">Uncharacterized protein</fullName>
    </submittedName>
</protein>
<dbReference type="EMBL" id="JAUCMV010000004">
    <property type="protein sequence ID" value="KAK0400947.1"/>
    <property type="molecule type" value="Genomic_DNA"/>
</dbReference>
<keyword evidence="1" id="KW-0812">Transmembrane</keyword>